<evidence type="ECO:0000256" key="4">
    <source>
        <dbReference type="PIRSR" id="PIRSR606710-2"/>
    </source>
</evidence>
<protein>
    <submittedName>
        <fullName evidence="5">Hydrolase</fullName>
    </submittedName>
</protein>
<dbReference type="Pfam" id="PF04616">
    <property type="entry name" value="Glyco_hydro_43"/>
    <property type="match status" value="1"/>
</dbReference>
<dbReference type="Pfam" id="PF00232">
    <property type="entry name" value="Glyco_hydro_1"/>
    <property type="match status" value="1"/>
</dbReference>
<dbReference type="GO" id="GO:0008422">
    <property type="term" value="F:beta-glucosidase activity"/>
    <property type="evidence" value="ECO:0007669"/>
    <property type="project" value="TreeGrafter"/>
</dbReference>
<dbReference type="GO" id="GO:0005975">
    <property type="term" value="P:carbohydrate metabolic process"/>
    <property type="evidence" value="ECO:0007669"/>
    <property type="project" value="InterPro"/>
</dbReference>
<dbReference type="PANTHER" id="PTHR10353">
    <property type="entry name" value="GLYCOSYL HYDROLASE"/>
    <property type="match status" value="1"/>
</dbReference>
<name>A0A163GJY0_DIDRA</name>
<dbReference type="InterPro" id="IPR023296">
    <property type="entry name" value="Glyco_hydro_beta-prop_sf"/>
</dbReference>
<comment type="caution">
    <text evidence="5">The sequence shown here is derived from an EMBL/GenBank/DDBJ whole genome shotgun (WGS) entry which is preliminary data.</text>
</comment>
<proteinExistence type="inferred from homology"/>
<dbReference type="Gene3D" id="2.115.10.20">
    <property type="entry name" value="Glycosyl hydrolase domain, family 43"/>
    <property type="match status" value="1"/>
</dbReference>
<dbReference type="SUPFAM" id="SSF75005">
    <property type="entry name" value="Arabinanase/levansucrase/invertase"/>
    <property type="match status" value="1"/>
</dbReference>
<dbReference type="InterPro" id="IPR006710">
    <property type="entry name" value="Glyco_hydro_43"/>
</dbReference>
<organism evidence="5 6">
    <name type="scientific">Didymella rabiei</name>
    <name type="common">Chickpea ascochyta blight fungus</name>
    <name type="synonym">Mycosphaerella rabiei</name>
    <dbReference type="NCBI Taxonomy" id="5454"/>
    <lineage>
        <taxon>Eukaryota</taxon>
        <taxon>Fungi</taxon>
        <taxon>Dikarya</taxon>
        <taxon>Ascomycota</taxon>
        <taxon>Pezizomycotina</taxon>
        <taxon>Dothideomycetes</taxon>
        <taxon>Pleosporomycetidae</taxon>
        <taxon>Pleosporales</taxon>
        <taxon>Pleosporineae</taxon>
        <taxon>Didymellaceae</taxon>
        <taxon>Ascochyta</taxon>
    </lineage>
</organism>
<keyword evidence="6" id="KW-1185">Reference proteome</keyword>
<keyword evidence="2 5" id="KW-0378">Hydrolase</keyword>
<dbReference type="EMBL" id="JYNV01000149">
    <property type="protein sequence ID" value="KZM24891.1"/>
    <property type="molecule type" value="Genomic_DNA"/>
</dbReference>
<dbReference type="SUPFAM" id="SSF51445">
    <property type="entry name" value="(Trans)glycosidases"/>
    <property type="match status" value="1"/>
</dbReference>
<dbReference type="InterPro" id="IPR001360">
    <property type="entry name" value="Glyco_hydro_1"/>
</dbReference>
<evidence type="ECO:0000256" key="3">
    <source>
        <dbReference type="ARBA" id="ARBA00023295"/>
    </source>
</evidence>
<comment type="similarity">
    <text evidence="1">Belongs to the glycosyl hydrolase 43 family.</text>
</comment>
<evidence type="ECO:0000313" key="6">
    <source>
        <dbReference type="Proteomes" id="UP000076837"/>
    </source>
</evidence>
<dbReference type="FunFam" id="3.20.20.80:FF:000182">
    <property type="entry name" value="Beta-glucosidase 1A"/>
    <property type="match status" value="1"/>
</dbReference>
<dbReference type="AlphaFoldDB" id="A0A163GJY0"/>
<sequence length="1072" mass="120800">MEGIWASTIRYRDGTFYLITSYVQWNDWGPKILLFTSKNLFEDDWNDPVVIENPANDIDPDIFWDDDGKTYMAVAAGIWISEINIETGASSKPLKVWNGTGDRNPEGPHLYKKYGYYYLLIGEGGTELNHTATLARSKNIRGPYEGYPGNPFLTNKNTNEYFQTVGHAEFFQDASENWWAVALATRSGPAWEAYPMGRETVLMPIKWQKDQWPVIDQVRGKQSGPLPPPNRHVKGSGPFANELDELDELQSHQFRSSCYFGGHRKRRCLLFLRQDIRILQISPSRVNLTADAVFKPDKDGLAFIARKQTATTFNYCGIINLSIDNSLTPHLRWRVEAAGKPDYTLPEANIVPLPEPWRTQSVCLSVEATKNSQYSFSVALVSNPRERISMGTASAEIMSGGSGPFTAVSQQYEPNDDISSAYRKLYPYKTVKHLSGVVRRSSSTAMKLVCIFVVGSVAVAQQVYIPVKGPSPQSECAINGSYATATPVYSYREFSFTQTETIRTATSRPAPTTTRLFAPPYASLSSLVPSLTTTQWGNWDPSSNASATDTGAPYGNASWTAVWKKVTWTNFTRGIYSTTVEPTAVPTSELILPPPEYLMHRDCYKFPADFMLGVAASAVQIEGAIADEGRTPVHMDALSLLNPGAAPDYITNENYYLYKQDIERIASMGIEYYRFSIPWSRILPFVLPGTPVNKQGLDHYDDIINFVLEKGMLPAIVLHHTDTPLQFYSNISDILITPGTGGIGYTDSGFQYSYKNVSYEDAFVNYGKIVMTHFADRVPIFWTFNEPLLGSRNGRSINTVIKAHARLYHFYHEDIKGTGKISITFNDNFGVPRDPKNPADVDAANHFNSFQLATFANPIFLGIDYPASYRMTVADYVPLSSSDLAYLKGTADFFSIQPYTATVVSPPPSSSIADCASNITHPLRPYCVTQSTTVHDTQWNIGYRSQSYVYITPTYFRTYLNYLWNTFKAPVAVTEFGFPVFGEAEKELKDQLFDSPRSQYYQSYLNEGFKAIWEDGVQWIGAFAWSFADNWEFGDYDQHFGIQTVNRTTQERRYKKSFFDFVDFVESRRQKE</sequence>
<dbReference type="Proteomes" id="UP000076837">
    <property type="component" value="Unassembled WGS sequence"/>
</dbReference>
<evidence type="ECO:0000313" key="5">
    <source>
        <dbReference type="EMBL" id="KZM24891.1"/>
    </source>
</evidence>
<dbReference type="Gene3D" id="3.20.20.80">
    <property type="entry name" value="Glycosidases"/>
    <property type="match status" value="1"/>
</dbReference>
<evidence type="ECO:0000256" key="2">
    <source>
        <dbReference type="ARBA" id="ARBA00022801"/>
    </source>
</evidence>
<keyword evidence="3" id="KW-0326">Glycosidase</keyword>
<dbReference type="STRING" id="5454.A0A163GJY0"/>
<dbReference type="PANTHER" id="PTHR10353:SF53">
    <property type="entry name" value="BETA-1,4-GLUCOSIDASE (EUROFUNG)"/>
    <property type="match status" value="1"/>
</dbReference>
<evidence type="ECO:0000256" key="1">
    <source>
        <dbReference type="ARBA" id="ARBA00009865"/>
    </source>
</evidence>
<dbReference type="InterPro" id="IPR017853">
    <property type="entry name" value="GH"/>
</dbReference>
<accession>A0A163GJY0</accession>
<reference evidence="5 6" key="1">
    <citation type="journal article" date="2016" name="Sci. Rep.">
        <title>Draft genome sequencing and secretome analysis of fungal phytopathogen Ascochyta rabiei provides insight into the necrotrophic effector repertoire.</title>
        <authorList>
            <person name="Verma S."/>
            <person name="Gazara R.K."/>
            <person name="Nizam S."/>
            <person name="Parween S."/>
            <person name="Chattopadhyay D."/>
            <person name="Verma P.K."/>
        </authorList>
    </citation>
    <scope>NUCLEOTIDE SEQUENCE [LARGE SCALE GENOMIC DNA]</scope>
    <source>
        <strain evidence="5 6">ArDII</strain>
    </source>
</reference>
<feature type="site" description="Important for catalytic activity, responsible for pKa modulation of the active site Glu and correct orientation of both the proton donor and substrate" evidence="4">
    <location>
        <position position="59"/>
    </location>
</feature>
<gene>
    <name evidence="5" type="ORF">ST47_g3965</name>
</gene>